<dbReference type="Proteomes" id="UP000249065">
    <property type="component" value="Unassembled WGS sequence"/>
</dbReference>
<evidence type="ECO:0000313" key="2">
    <source>
        <dbReference type="EMBL" id="RAI58601.1"/>
    </source>
</evidence>
<keyword evidence="1" id="KW-0175">Coiled coil</keyword>
<evidence type="ECO:0000313" key="3">
    <source>
        <dbReference type="Proteomes" id="UP000249065"/>
    </source>
</evidence>
<dbReference type="EMBL" id="QLIX01000008">
    <property type="protein sequence ID" value="RAI58601.1"/>
    <property type="molecule type" value="Genomic_DNA"/>
</dbReference>
<comment type="caution">
    <text evidence="2">The sequence shown here is derived from an EMBL/GenBank/DDBJ whole genome shotgun (WGS) entry which is preliminary data.</text>
</comment>
<reference evidence="3" key="1">
    <citation type="submission" date="2018-06" db="EMBL/GenBank/DDBJ databases">
        <authorList>
            <person name="Khan S.A."/>
        </authorList>
    </citation>
    <scope>NUCLEOTIDE SEQUENCE [LARGE SCALE GENOMIC DNA]</scope>
    <source>
        <strain evidence="3">DB-1506</strain>
    </source>
</reference>
<protein>
    <recommendedName>
        <fullName evidence="4">Flagellar FliJ protein</fullName>
    </recommendedName>
</protein>
<gene>
    <name evidence="2" type="ORF">DOO78_12990</name>
</gene>
<evidence type="ECO:0008006" key="4">
    <source>
        <dbReference type="Google" id="ProtNLM"/>
    </source>
</evidence>
<keyword evidence="3" id="KW-1185">Reference proteome</keyword>
<sequence length="136" mass="14683">MARDGLGALARLRRLEVAEAKRRMALMLAQEAAAAERLAGASAALRAEAAADATDWRLWLPRGLAERDRAALARDQAAARRDQAREALAEARAAERAVELLREQQAAAARRCAARRAQALLDDAAQRRRPGEAPGP</sequence>
<dbReference type="AlphaFoldDB" id="A0A327M5M1"/>
<dbReference type="RefSeq" id="WP_111470217.1">
    <property type="nucleotide sequence ID" value="NZ_QLIX01000008.1"/>
</dbReference>
<proteinExistence type="predicted"/>
<accession>A0A327M5M1</accession>
<organism evidence="2 3">
    <name type="scientific">Roseicella frigidaeris</name>
    <dbReference type="NCBI Taxonomy" id="2230885"/>
    <lineage>
        <taxon>Bacteria</taxon>
        <taxon>Pseudomonadati</taxon>
        <taxon>Pseudomonadota</taxon>
        <taxon>Alphaproteobacteria</taxon>
        <taxon>Acetobacterales</taxon>
        <taxon>Roseomonadaceae</taxon>
        <taxon>Roseicella</taxon>
    </lineage>
</organism>
<feature type="coiled-coil region" evidence="1">
    <location>
        <begin position="74"/>
        <end position="111"/>
    </location>
</feature>
<name>A0A327M5M1_9PROT</name>
<evidence type="ECO:0000256" key="1">
    <source>
        <dbReference type="SAM" id="Coils"/>
    </source>
</evidence>